<accession>A0A6L2NC78</accession>
<protein>
    <submittedName>
        <fullName evidence="2">Uncharacterized protein</fullName>
    </submittedName>
</protein>
<gene>
    <name evidence="2" type="ORF">Tci_054132</name>
</gene>
<feature type="region of interest" description="Disordered" evidence="1">
    <location>
        <begin position="217"/>
        <end position="257"/>
    </location>
</feature>
<dbReference type="AlphaFoldDB" id="A0A6L2NC78"/>
<feature type="compositionally biased region" description="Basic and acidic residues" evidence="1">
    <location>
        <begin position="290"/>
        <end position="313"/>
    </location>
</feature>
<name>A0A6L2NC78_TANCI</name>
<feature type="compositionally biased region" description="Basic and acidic residues" evidence="1">
    <location>
        <begin position="380"/>
        <end position="389"/>
    </location>
</feature>
<feature type="compositionally biased region" description="Polar residues" evidence="1">
    <location>
        <begin position="228"/>
        <end position="240"/>
    </location>
</feature>
<comment type="caution">
    <text evidence="2">The sequence shown here is derived from an EMBL/GenBank/DDBJ whole genome shotgun (WGS) entry which is preliminary data.</text>
</comment>
<evidence type="ECO:0000313" key="2">
    <source>
        <dbReference type="EMBL" id="GEU82154.1"/>
    </source>
</evidence>
<feature type="compositionally biased region" description="Acidic residues" evidence="1">
    <location>
        <begin position="345"/>
        <end position="360"/>
    </location>
</feature>
<organism evidence="2">
    <name type="scientific">Tanacetum cinerariifolium</name>
    <name type="common">Dalmatian daisy</name>
    <name type="synonym">Chrysanthemum cinerariifolium</name>
    <dbReference type="NCBI Taxonomy" id="118510"/>
    <lineage>
        <taxon>Eukaryota</taxon>
        <taxon>Viridiplantae</taxon>
        <taxon>Streptophyta</taxon>
        <taxon>Embryophyta</taxon>
        <taxon>Tracheophyta</taxon>
        <taxon>Spermatophyta</taxon>
        <taxon>Magnoliopsida</taxon>
        <taxon>eudicotyledons</taxon>
        <taxon>Gunneridae</taxon>
        <taxon>Pentapetalae</taxon>
        <taxon>asterids</taxon>
        <taxon>campanulids</taxon>
        <taxon>Asterales</taxon>
        <taxon>Asteraceae</taxon>
        <taxon>Asteroideae</taxon>
        <taxon>Anthemideae</taxon>
        <taxon>Anthemidinae</taxon>
        <taxon>Tanacetum</taxon>
    </lineage>
</organism>
<sequence>MHSFWTTRSADSMLKSLEIFWISVQELKVKNTELQNDDDTVTLLIDLSYKGLLHKYTSMYVNHMSHPWRTLAAIINKCLSGKIASSDKLRKSRIDIMWGMFYRENSKSYQMFLKYSTSQIPLKKSRGKGSQGKKTVYDSQENVDISEESEPEPEHDKKKTASRIMVKKKVIIFADDNIILDLDVALELGKSISLTKAEEEEAAKQVHATHARIMTEYVPESAKKKNGSRSSRSVVIQDTLSAPKPKPATTKPKLKGVQSLTLAEKEAVDIMQALNESKKTNKRQPGTRGSSERSGKVITEEKAILEWGSKQESEYSEEDQLNDEEKDYKEGDADDEGDDHISDTQDTDDEDAKTEYDEDEIYKYKIHVLKDEDVEMTNANDKDSKKGDAEISDVAQADVEKTKEIKDVAKKVELPPTSSSLFVSSSFYYKRKHDDNDDDKDPLGGPNQGKKTKRRTTKESKSSKKPSSTQETPKALVQPMVYATKDPLTFNDLMATLIDFSKYVLSRLNIDNLTQDLLLRPAYDLLKGTCTSIIKLEYNFQECFNALTDKFNWNNPKGDCYPFNLSKPLPLKDRSGHLTVIADYFFNNDLEYPKSFDLKRMYTMSITKTKSNSKILDVKSVSVKKLHGYGHLEEVVVKRDD</sequence>
<feature type="region of interest" description="Disordered" evidence="1">
    <location>
        <begin position="274"/>
        <end position="397"/>
    </location>
</feature>
<evidence type="ECO:0000256" key="1">
    <source>
        <dbReference type="SAM" id="MobiDB-lite"/>
    </source>
</evidence>
<dbReference type="EMBL" id="BKCJ010008425">
    <property type="protein sequence ID" value="GEU82154.1"/>
    <property type="molecule type" value="Genomic_DNA"/>
</dbReference>
<feature type="region of interest" description="Disordered" evidence="1">
    <location>
        <begin position="433"/>
        <end position="476"/>
    </location>
</feature>
<feature type="region of interest" description="Disordered" evidence="1">
    <location>
        <begin position="124"/>
        <end position="161"/>
    </location>
</feature>
<feature type="compositionally biased region" description="Low complexity" evidence="1">
    <location>
        <begin position="465"/>
        <end position="474"/>
    </location>
</feature>
<feature type="compositionally biased region" description="Acidic residues" evidence="1">
    <location>
        <begin position="314"/>
        <end position="325"/>
    </location>
</feature>
<reference evidence="2" key="1">
    <citation type="journal article" date="2019" name="Sci. Rep.">
        <title>Draft genome of Tanacetum cinerariifolium, the natural source of mosquito coil.</title>
        <authorList>
            <person name="Yamashiro T."/>
            <person name="Shiraishi A."/>
            <person name="Satake H."/>
            <person name="Nakayama K."/>
        </authorList>
    </citation>
    <scope>NUCLEOTIDE SEQUENCE</scope>
</reference>
<proteinExistence type="predicted"/>